<feature type="region of interest" description="Disordered" evidence="2">
    <location>
        <begin position="649"/>
        <end position="696"/>
    </location>
</feature>
<dbReference type="Proteomes" id="UP000054321">
    <property type="component" value="Unassembled WGS sequence"/>
</dbReference>
<organism evidence="4 5">
    <name type="scientific">Oidiodendron maius (strain Zn)</name>
    <dbReference type="NCBI Taxonomy" id="913774"/>
    <lineage>
        <taxon>Eukaryota</taxon>
        <taxon>Fungi</taxon>
        <taxon>Dikarya</taxon>
        <taxon>Ascomycota</taxon>
        <taxon>Pezizomycotina</taxon>
        <taxon>Leotiomycetes</taxon>
        <taxon>Leotiomycetes incertae sedis</taxon>
        <taxon>Myxotrichaceae</taxon>
        <taxon>Oidiodendron</taxon>
    </lineage>
</organism>
<dbReference type="PROSITE" id="PS50103">
    <property type="entry name" value="ZF_C3H1"/>
    <property type="match status" value="2"/>
</dbReference>
<feature type="compositionally biased region" description="Basic and acidic residues" evidence="2">
    <location>
        <begin position="649"/>
        <end position="660"/>
    </location>
</feature>
<feature type="compositionally biased region" description="Polar residues" evidence="2">
    <location>
        <begin position="141"/>
        <end position="153"/>
    </location>
</feature>
<feature type="compositionally biased region" description="Basic and acidic residues" evidence="2">
    <location>
        <begin position="194"/>
        <end position="204"/>
    </location>
</feature>
<keyword evidence="1" id="KW-0479">Metal-binding</keyword>
<feature type="domain" description="C3H1-type" evidence="3">
    <location>
        <begin position="594"/>
        <end position="623"/>
    </location>
</feature>
<evidence type="ECO:0000256" key="1">
    <source>
        <dbReference type="PROSITE-ProRule" id="PRU00723"/>
    </source>
</evidence>
<feature type="zinc finger region" description="C3H1-type" evidence="1">
    <location>
        <begin position="594"/>
        <end position="623"/>
    </location>
</feature>
<proteinExistence type="predicted"/>
<sequence length="717" mass="78915">MELSGNAKRALEVVERNLSILYGADYFTNEEWVKIDSLLHKGRYVLSDGPPRNILEEPLMTFEETKDDQNDVVEIPQEDSLCQTKSDSIVISEETVSSHPSEHGDSIPSPENSSETPIETSDEDVLPQPQPTADPTACEPETSNTTVQVTSQPVEAEPRPATNNRLPSGCTQEQLDEIRAFNASLTKAGHKSRPKYEPIVEHSPSEWIEDYNEPSRGDQSYPSPPPTEREARINTWADGVAKLPASPNIESHTPSRLTPKAPAVEILAEQFIKAHGRQPKSLNDFYQPNNPNHHPRRPGSGASMKTTKTSSSIRTAAQSVIGQLMDGNAPPSNSGIVTGKVYVAQTSAPQKGIRIEIRAGDHIKVIKFVSGMMYIGENLRSRERGQFPESIFRRDPPTSRQSAMAERTLPSFQRGLDQVENVNAAEWDDVSSIKRPETAGPTSRPYLAGGLAVSRFSTTADRAPARQSIHAQKGDIASDMAGQIGKIINDKFEEILKSRGVAPAPAPHTSSRPEPKGVQSVEPKTETCWYWSVKNNCRFPADECRDLHAFIPNRTSEPTNLRQGKPTWGALADSLPSPSSTAPSNVGVIGDGLKARSKTCYYWAISKSCTNSANACKYLHEYSPLGVAPKPGSKPPSTWRREWRALQDQEQKEEVERPQESELVLEEVDQSEVDGWGQPIQKPSESTWGGGVWGDDKYKPPQVKALEDLVAQQAVGW</sequence>
<name>A0A0C3HHY5_OIDMZ</name>
<feature type="region of interest" description="Disordered" evidence="2">
    <location>
        <begin position="93"/>
        <end position="169"/>
    </location>
</feature>
<keyword evidence="1" id="KW-0863">Zinc-finger</keyword>
<feature type="compositionally biased region" description="Polar residues" evidence="2">
    <location>
        <begin position="109"/>
        <end position="119"/>
    </location>
</feature>
<gene>
    <name evidence="4" type="ORF">OIDMADRAFT_140331</name>
</gene>
<evidence type="ECO:0000313" key="4">
    <source>
        <dbReference type="EMBL" id="KIN07816.1"/>
    </source>
</evidence>
<feature type="zinc finger region" description="C3H1-type" evidence="1">
    <location>
        <begin position="522"/>
        <end position="551"/>
    </location>
</feature>
<keyword evidence="1" id="KW-0862">Zinc</keyword>
<dbReference type="OrthoDB" id="3594623at2759"/>
<accession>A0A0C3HHY5</accession>
<reference evidence="5" key="2">
    <citation type="submission" date="2015-01" db="EMBL/GenBank/DDBJ databases">
        <title>Evolutionary Origins and Diversification of the Mycorrhizal Mutualists.</title>
        <authorList>
            <consortium name="DOE Joint Genome Institute"/>
            <consortium name="Mycorrhizal Genomics Consortium"/>
            <person name="Kohler A."/>
            <person name="Kuo A."/>
            <person name="Nagy L.G."/>
            <person name="Floudas D."/>
            <person name="Copeland A."/>
            <person name="Barry K.W."/>
            <person name="Cichocki N."/>
            <person name="Veneault-Fourrey C."/>
            <person name="LaButti K."/>
            <person name="Lindquist E.A."/>
            <person name="Lipzen A."/>
            <person name="Lundell T."/>
            <person name="Morin E."/>
            <person name="Murat C."/>
            <person name="Riley R."/>
            <person name="Ohm R."/>
            <person name="Sun H."/>
            <person name="Tunlid A."/>
            <person name="Henrissat B."/>
            <person name="Grigoriev I.V."/>
            <person name="Hibbett D.S."/>
            <person name="Martin F."/>
        </authorList>
    </citation>
    <scope>NUCLEOTIDE SEQUENCE [LARGE SCALE GENOMIC DNA]</scope>
    <source>
        <strain evidence="5">Zn</strain>
    </source>
</reference>
<feature type="region of interest" description="Disordered" evidence="2">
    <location>
        <begin position="280"/>
        <end position="308"/>
    </location>
</feature>
<feature type="region of interest" description="Disordered" evidence="2">
    <location>
        <begin position="186"/>
        <end position="230"/>
    </location>
</feature>
<dbReference type="InterPro" id="IPR000571">
    <property type="entry name" value="Znf_CCCH"/>
</dbReference>
<evidence type="ECO:0000256" key="2">
    <source>
        <dbReference type="SAM" id="MobiDB-lite"/>
    </source>
</evidence>
<dbReference type="GO" id="GO:0008270">
    <property type="term" value="F:zinc ion binding"/>
    <property type="evidence" value="ECO:0007669"/>
    <property type="project" value="UniProtKB-KW"/>
</dbReference>
<dbReference type="Gene3D" id="4.10.1000.10">
    <property type="entry name" value="Zinc finger, CCCH-type"/>
    <property type="match status" value="1"/>
</dbReference>
<feature type="compositionally biased region" description="Acidic residues" evidence="2">
    <location>
        <begin position="663"/>
        <end position="672"/>
    </location>
</feature>
<dbReference type="EMBL" id="KN832870">
    <property type="protein sequence ID" value="KIN07816.1"/>
    <property type="molecule type" value="Genomic_DNA"/>
</dbReference>
<evidence type="ECO:0000313" key="5">
    <source>
        <dbReference type="Proteomes" id="UP000054321"/>
    </source>
</evidence>
<feature type="domain" description="C3H1-type" evidence="3">
    <location>
        <begin position="522"/>
        <end position="551"/>
    </location>
</feature>
<dbReference type="HOGENOM" id="CLU_385465_0_0_1"/>
<dbReference type="AlphaFoldDB" id="A0A0C3HHY5"/>
<keyword evidence="5" id="KW-1185">Reference proteome</keyword>
<protein>
    <recommendedName>
        <fullName evidence="3">C3H1-type domain-containing protein</fullName>
    </recommendedName>
</protein>
<dbReference type="InParanoid" id="A0A0C3HHY5"/>
<evidence type="ECO:0000259" key="3">
    <source>
        <dbReference type="PROSITE" id="PS50103"/>
    </source>
</evidence>
<reference evidence="4 5" key="1">
    <citation type="submission" date="2014-04" db="EMBL/GenBank/DDBJ databases">
        <authorList>
            <consortium name="DOE Joint Genome Institute"/>
            <person name="Kuo A."/>
            <person name="Martino E."/>
            <person name="Perotto S."/>
            <person name="Kohler A."/>
            <person name="Nagy L.G."/>
            <person name="Floudas D."/>
            <person name="Copeland A."/>
            <person name="Barry K.W."/>
            <person name="Cichocki N."/>
            <person name="Veneault-Fourrey C."/>
            <person name="LaButti K."/>
            <person name="Lindquist E.A."/>
            <person name="Lipzen A."/>
            <person name="Lundell T."/>
            <person name="Morin E."/>
            <person name="Murat C."/>
            <person name="Sun H."/>
            <person name="Tunlid A."/>
            <person name="Henrissat B."/>
            <person name="Grigoriev I.V."/>
            <person name="Hibbett D.S."/>
            <person name="Martin F."/>
            <person name="Nordberg H.P."/>
            <person name="Cantor M.N."/>
            <person name="Hua S.X."/>
        </authorList>
    </citation>
    <scope>NUCLEOTIDE SEQUENCE [LARGE SCALE GENOMIC DNA]</scope>
    <source>
        <strain evidence="4 5">Zn</strain>
    </source>
</reference>